<dbReference type="RefSeq" id="WP_256207375.1">
    <property type="nucleotide sequence ID" value="NZ_FOIA01000002.1"/>
</dbReference>
<dbReference type="GO" id="GO:0004407">
    <property type="term" value="F:histone deacetylase activity"/>
    <property type="evidence" value="ECO:0007669"/>
    <property type="project" value="TreeGrafter"/>
</dbReference>
<dbReference type="PANTHER" id="PTHR10625">
    <property type="entry name" value="HISTONE DEACETYLASE HDAC1-RELATED"/>
    <property type="match status" value="1"/>
</dbReference>
<dbReference type="PANTHER" id="PTHR10625:SF10">
    <property type="entry name" value="HISTONE DEACETYLASE HDAC1"/>
    <property type="match status" value="1"/>
</dbReference>
<comment type="similarity">
    <text evidence="1">Belongs to the histone deacetylase family.</text>
</comment>
<evidence type="ECO:0000256" key="1">
    <source>
        <dbReference type="ARBA" id="ARBA00005947"/>
    </source>
</evidence>
<dbReference type="GO" id="GO:0040029">
    <property type="term" value="P:epigenetic regulation of gene expression"/>
    <property type="evidence" value="ECO:0007669"/>
    <property type="project" value="TreeGrafter"/>
</dbReference>
<sequence length="313" mass="34119">MNVLIKPAMTAYITHPDCLLHDMGPYHPENPQRLKAIAQQLEATGLIEKLRCYEAPLATDAQLMRVHPLDYITSIRDASPQKGLAYLDPDTAMNPHSLNAALRAAGGVIFATDLVVGQKANRAFCAVRPPGHHAESSCAMGFCIFNNIAVGVAHALATHGLQRIAILDFDVHHGNGTEEIFGGNQKVLFCSTFQHPFYPHSGAKTRYSNCISVPLPAASGGDAFRQAVTTHWLPAVESFKPEMIFISAGFDAHREDDMANLMLDDVDYVWITQQITAWAEQYANGRIVSVLEGGYALNALGRCVVQHIDVLCG</sequence>
<dbReference type="InterPro" id="IPR023696">
    <property type="entry name" value="Ureohydrolase_dom_sf"/>
</dbReference>
<feature type="domain" description="Histone deacetylase" evidence="2">
    <location>
        <begin position="27"/>
        <end position="310"/>
    </location>
</feature>
<dbReference type="AlphaFoldDB" id="A0A1H9YHW0"/>
<dbReference type="SUPFAM" id="SSF52768">
    <property type="entry name" value="Arginase/deacetylase"/>
    <property type="match status" value="1"/>
</dbReference>
<dbReference type="PRINTS" id="PR01270">
    <property type="entry name" value="HDASUPER"/>
</dbReference>
<evidence type="ECO:0000313" key="4">
    <source>
        <dbReference type="Proteomes" id="UP000199345"/>
    </source>
</evidence>
<evidence type="ECO:0000313" key="3">
    <source>
        <dbReference type="EMBL" id="SES68614.1"/>
    </source>
</evidence>
<keyword evidence="4" id="KW-1185">Reference proteome</keyword>
<dbReference type="Gene3D" id="3.40.800.20">
    <property type="entry name" value="Histone deacetylase domain"/>
    <property type="match status" value="1"/>
</dbReference>
<organism evidence="3 4">
    <name type="scientific">Nitrosomonas marina</name>
    <dbReference type="NCBI Taxonomy" id="917"/>
    <lineage>
        <taxon>Bacteria</taxon>
        <taxon>Pseudomonadati</taxon>
        <taxon>Pseudomonadota</taxon>
        <taxon>Betaproteobacteria</taxon>
        <taxon>Nitrosomonadales</taxon>
        <taxon>Nitrosomonadaceae</taxon>
        <taxon>Nitrosomonas</taxon>
    </lineage>
</organism>
<dbReference type="InterPro" id="IPR023801">
    <property type="entry name" value="His_deacetylse_dom"/>
</dbReference>
<gene>
    <name evidence="3" type="ORF">SAMN05216326_1028</name>
</gene>
<name>A0A1H9YHW0_9PROT</name>
<dbReference type="CDD" id="cd11599">
    <property type="entry name" value="HDAC_classII_2"/>
    <property type="match status" value="1"/>
</dbReference>
<accession>A0A1H9YHW0</accession>
<dbReference type="Pfam" id="PF00850">
    <property type="entry name" value="Hist_deacetyl"/>
    <property type="match status" value="1"/>
</dbReference>
<dbReference type="EMBL" id="FOIA01000002">
    <property type="protein sequence ID" value="SES68614.1"/>
    <property type="molecule type" value="Genomic_DNA"/>
</dbReference>
<proteinExistence type="inferred from homology"/>
<reference evidence="4" key="1">
    <citation type="submission" date="2016-10" db="EMBL/GenBank/DDBJ databases">
        <authorList>
            <person name="Varghese N."/>
            <person name="Submissions S."/>
        </authorList>
    </citation>
    <scope>NUCLEOTIDE SEQUENCE [LARGE SCALE GENOMIC DNA]</scope>
    <source>
        <strain evidence="4">Nm71</strain>
    </source>
</reference>
<protein>
    <submittedName>
        <fullName evidence="3">Acetoin utilization deacetylase AcuC</fullName>
    </submittedName>
</protein>
<dbReference type="Proteomes" id="UP000199345">
    <property type="component" value="Unassembled WGS sequence"/>
</dbReference>
<dbReference type="InterPro" id="IPR000286">
    <property type="entry name" value="HDACs"/>
</dbReference>
<dbReference type="InterPro" id="IPR037138">
    <property type="entry name" value="His_deacetylse_dom_sf"/>
</dbReference>
<evidence type="ECO:0000259" key="2">
    <source>
        <dbReference type="Pfam" id="PF00850"/>
    </source>
</evidence>